<comment type="caution">
    <text evidence="2">The sequence shown here is derived from an EMBL/GenBank/DDBJ whole genome shotgun (WGS) entry which is preliminary data.</text>
</comment>
<evidence type="ECO:0000313" key="3">
    <source>
        <dbReference type="Proteomes" id="UP001206357"/>
    </source>
</evidence>
<proteinExistence type="predicted"/>
<dbReference type="RefSeq" id="WP_014567333.1">
    <property type="nucleotide sequence ID" value="NZ_CP136012.1"/>
</dbReference>
<keyword evidence="1" id="KW-0812">Transmembrane</keyword>
<name>A0AAW5M198_LACJH</name>
<accession>A0AAW5M198</accession>
<organism evidence="2 3">
    <name type="scientific">Lactobacillus johnsonii</name>
    <dbReference type="NCBI Taxonomy" id="33959"/>
    <lineage>
        <taxon>Bacteria</taxon>
        <taxon>Bacillati</taxon>
        <taxon>Bacillota</taxon>
        <taxon>Bacilli</taxon>
        <taxon>Lactobacillales</taxon>
        <taxon>Lactobacillaceae</taxon>
        <taxon>Lactobacillus</taxon>
    </lineage>
</organism>
<feature type="transmembrane region" description="Helical" evidence="1">
    <location>
        <begin position="24"/>
        <end position="45"/>
    </location>
</feature>
<keyword evidence="1" id="KW-1133">Transmembrane helix</keyword>
<sequence length="49" mass="5633">MRKWINQKINEFMGTALTIRETEILTLSTLITALVAIVFTMYTAIFPNI</sequence>
<dbReference type="EMBL" id="JANKAU010000008">
    <property type="protein sequence ID" value="MCR1915268.1"/>
    <property type="molecule type" value="Genomic_DNA"/>
</dbReference>
<reference evidence="2" key="1">
    <citation type="submission" date="2022-07" db="EMBL/GenBank/DDBJ databases">
        <title>Enhanced cultured diversity of the mouse gut microbiota enables custom-made synthetic communities.</title>
        <authorList>
            <person name="Afrizal A."/>
        </authorList>
    </citation>
    <scope>NUCLEOTIDE SEQUENCE</scope>
    <source>
        <strain evidence="2">DSM 100219</strain>
    </source>
</reference>
<gene>
    <name evidence="2" type="ORF">NSA17_07480</name>
</gene>
<evidence type="ECO:0000313" key="2">
    <source>
        <dbReference type="EMBL" id="MCR1915268.1"/>
    </source>
</evidence>
<protein>
    <submittedName>
        <fullName evidence="2">Uncharacterized protein</fullName>
    </submittedName>
</protein>
<evidence type="ECO:0000256" key="1">
    <source>
        <dbReference type="SAM" id="Phobius"/>
    </source>
</evidence>
<dbReference type="AlphaFoldDB" id="A0AAW5M198"/>
<keyword evidence="1" id="KW-0472">Membrane</keyword>
<dbReference type="Proteomes" id="UP001206357">
    <property type="component" value="Unassembled WGS sequence"/>
</dbReference>